<feature type="domain" description="4Fe-4S ferredoxin-type" evidence="4">
    <location>
        <begin position="706"/>
        <end position="735"/>
    </location>
</feature>
<evidence type="ECO:0000256" key="2">
    <source>
        <dbReference type="ARBA" id="ARBA00023004"/>
    </source>
</evidence>
<dbReference type="InterPro" id="IPR028261">
    <property type="entry name" value="DPD_II"/>
</dbReference>
<feature type="domain" description="4Fe-4S ferredoxin-type" evidence="4">
    <location>
        <begin position="740"/>
        <end position="769"/>
    </location>
</feature>
<keyword evidence="5" id="KW-0560">Oxidoreductase</keyword>
<dbReference type="InterPro" id="IPR002489">
    <property type="entry name" value="Glu_synth_asu_C"/>
</dbReference>
<dbReference type="eggNOG" id="COG1145">
    <property type="taxonomic scope" value="Bacteria"/>
</dbReference>
<dbReference type="PROSITE" id="PS00198">
    <property type="entry name" value="4FE4S_FER_1"/>
    <property type="match status" value="1"/>
</dbReference>
<dbReference type="Gene3D" id="3.50.50.60">
    <property type="entry name" value="FAD/NAD(P)-binding domain"/>
    <property type="match status" value="2"/>
</dbReference>
<evidence type="ECO:0000313" key="5">
    <source>
        <dbReference type="EMBL" id="ABK99767.1"/>
    </source>
</evidence>
<dbReference type="AlphaFoldDB" id="A1AQZ7"/>
<dbReference type="PANTHER" id="PTHR43100:SF2">
    <property type="entry name" value="BNAA03G19380D PROTEIN"/>
    <property type="match status" value="1"/>
</dbReference>
<dbReference type="Pfam" id="PF01493">
    <property type="entry name" value="GXGXG"/>
    <property type="match status" value="1"/>
</dbReference>
<organism evidence="5 6">
    <name type="scientific">Pelobacter propionicus (strain DSM 2379 / NBRC 103807 / OttBd1)</name>
    <dbReference type="NCBI Taxonomy" id="338966"/>
    <lineage>
        <taxon>Bacteria</taxon>
        <taxon>Pseudomonadati</taxon>
        <taxon>Thermodesulfobacteriota</taxon>
        <taxon>Desulfuromonadia</taxon>
        <taxon>Desulfuromonadales</taxon>
        <taxon>Desulfuromonadaceae</taxon>
        <taxon>Pelobacter</taxon>
    </lineage>
</organism>
<dbReference type="InterPro" id="IPR017896">
    <property type="entry name" value="4Fe4S_Fe-S-bd"/>
</dbReference>
<dbReference type="Pfam" id="PF12838">
    <property type="entry name" value="Fer4_7"/>
    <property type="match status" value="1"/>
</dbReference>
<keyword evidence="3" id="KW-0411">Iron-sulfur</keyword>
<reference evidence="5 6" key="1">
    <citation type="submission" date="2006-10" db="EMBL/GenBank/DDBJ databases">
        <title>Complete sequence of chromosome of Pelobacter propionicus DSM 2379.</title>
        <authorList>
            <consortium name="US DOE Joint Genome Institute"/>
            <person name="Copeland A."/>
            <person name="Lucas S."/>
            <person name="Lapidus A."/>
            <person name="Barry K."/>
            <person name="Detter J.C."/>
            <person name="Glavina del Rio T."/>
            <person name="Hammon N."/>
            <person name="Israni S."/>
            <person name="Dalin E."/>
            <person name="Tice H."/>
            <person name="Pitluck S."/>
            <person name="Saunders E."/>
            <person name="Brettin T."/>
            <person name="Bruce D."/>
            <person name="Han C."/>
            <person name="Tapia R."/>
            <person name="Schmutz J."/>
            <person name="Larimer F."/>
            <person name="Land M."/>
            <person name="Hauser L."/>
            <person name="Kyrpides N."/>
            <person name="Kim E."/>
            <person name="Lovley D."/>
            <person name="Richardson P."/>
        </authorList>
    </citation>
    <scope>NUCLEOTIDE SEQUENCE [LARGE SCALE GENOMIC DNA]</scope>
    <source>
        <strain evidence="6">DSM 2379 / NBRC 103807 / OttBd1</strain>
    </source>
</reference>
<keyword evidence="1" id="KW-0479">Metal-binding</keyword>
<dbReference type="GO" id="GO:0051536">
    <property type="term" value="F:iron-sulfur cluster binding"/>
    <property type="evidence" value="ECO:0007669"/>
    <property type="project" value="UniProtKB-KW"/>
</dbReference>
<dbReference type="Gene3D" id="2.160.20.60">
    <property type="entry name" value="Glutamate synthase, alpha subunit, C-terminal domain"/>
    <property type="match status" value="1"/>
</dbReference>
<protein>
    <submittedName>
        <fullName evidence="5">Glutamate synthase (NADPH) GltB3 subunit</fullName>
        <ecNumber evidence="5">1.4.1.13</ecNumber>
    </submittedName>
</protein>
<dbReference type="InterPro" id="IPR009051">
    <property type="entry name" value="Helical_ferredxn"/>
</dbReference>
<dbReference type="Gene3D" id="3.30.70.20">
    <property type="match status" value="1"/>
</dbReference>
<dbReference type="EMBL" id="CP000482">
    <property type="protein sequence ID" value="ABK99767.1"/>
    <property type="molecule type" value="Genomic_DNA"/>
</dbReference>
<dbReference type="PROSITE" id="PS51379">
    <property type="entry name" value="4FE4S_FER_2"/>
    <property type="match status" value="2"/>
</dbReference>
<dbReference type="STRING" id="338966.Ppro_2159"/>
<dbReference type="InterPro" id="IPR036485">
    <property type="entry name" value="Glu_synth_asu_C_sf"/>
</dbReference>
<dbReference type="InterPro" id="IPR023753">
    <property type="entry name" value="FAD/NAD-binding_dom"/>
</dbReference>
<evidence type="ECO:0000259" key="4">
    <source>
        <dbReference type="PROSITE" id="PS51379"/>
    </source>
</evidence>
<sequence length="771" mass="84698">MAAYISGFDEHNKRISTQQLLQKVYDALDAGETEFEILASGHHDIGGPLWTKDGTPLKFRVKNPGQRVGSFGLEGTEIIIDGPAPADVGWLNAGAILTLKGDGGDTTAHCAASGKIYVGGRAGTRTGSLMKHDPAYDAPELWVLKNTGSFSFEFMGGGIAVVCGYDSEQFESMLGDRGCVGMVGGTIYVRGPVTGLSKFVWQLELDEADREFLSANMPVFLEKIERPQLLAELTDFSQWKKITPMSWEERQRRERITMREFRTTKWVEGGIFSDVVSDDYDRVIGFVNTGEDRLKIPHWQNKLYGAPCQTACPTGIPTQDRINLLRQGKVKEALELVLTYSPFPASVCGQVCPNLCKDACSRQYIDLPVAMQELGRLSQAAAPPTRKPKTGKRVAVIGGGPGGLSAAWQLSLLGHSVTLFEGDTEVGGKLRQAIPMDRLPREILESEVNRIKQMGTDIRVSQKIDKTAFSALQDQYDALVLASGAHNPVVIPFPGHERLVKGLDFLKSINNGEKPRVGKKVVVIGAGNAGMDVALGAYAMGAERVTAIDVQRPAAYQKEIDHFHALGGEIQWPVFTERIDDDGLHTKDGRLIEADTVIISIGERPDLSYVPREWLTDRGMMDVNDCWQSLRNEKVFAIGDTTKPGLLTHAIAGGREVAGYIDAYLNGWELVAAKKPEMIPQERLSRELFMPQNRGRFRLRDAKDEVHRCISCGTCRDCSMCLETCPEGAIVRTEKEDGSVEYTSDERYCIGCGICASICPCGVWAMEKTIL</sequence>
<dbReference type="HOGENOM" id="CLU_020204_0_0_7"/>
<keyword evidence="6" id="KW-1185">Reference proteome</keyword>
<dbReference type="EC" id="1.4.1.13" evidence="5"/>
<dbReference type="PANTHER" id="PTHR43100">
    <property type="entry name" value="GLUTAMATE SYNTHASE [NADPH] SMALL CHAIN"/>
    <property type="match status" value="1"/>
</dbReference>
<evidence type="ECO:0000256" key="3">
    <source>
        <dbReference type="ARBA" id="ARBA00023014"/>
    </source>
</evidence>
<dbReference type="OrthoDB" id="9803192at2"/>
<dbReference type="eggNOG" id="COG0493">
    <property type="taxonomic scope" value="Bacteria"/>
</dbReference>
<proteinExistence type="predicted"/>
<dbReference type="Gene3D" id="1.10.1060.10">
    <property type="entry name" value="Alpha-helical ferredoxin"/>
    <property type="match status" value="1"/>
</dbReference>
<gene>
    <name evidence="5" type="ordered locus">Ppro_2159</name>
</gene>
<dbReference type="InterPro" id="IPR036188">
    <property type="entry name" value="FAD/NAD-bd_sf"/>
</dbReference>
<dbReference type="SUPFAM" id="SSF54862">
    <property type="entry name" value="4Fe-4S ferredoxins"/>
    <property type="match status" value="1"/>
</dbReference>
<dbReference type="Pfam" id="PF07992">
    <property type="entry name" value="Pyr_redox_2"/>
    <property type="match status" value="1"/>
</dbReference>
<dbReference type="RefSeq" id="WP_011736028.1">
    <property type="nucleotide sequence ID" value="NC_008609.1"/>
</dbReference>
<dbReference type="GO" id="GO:0046872">
    <property type="term" value="F:metal ion binding"/>
    <property type="evidence" value="ECO:0007669"/>
    <property type="project" value="UniProtKB-KW"/>
</dbReference>
<dbReference type="InterPro" id="IPR051394">
    <property type="entry name" value="Glutamate_Synthase"/>
</dbReference>
<evidence type="ECO:0000313" key="6">
    <source>
        <dbReference type="Proteomes" id="UP000006732"/>
    </source>
</evidence>
<dbReference type="SUPFAM" id="SSF51905">
    <property type="entry name" value="FAD/NAD(P)-binding domain"/>
    <property type="match status" value="1"/>
</dbReference>
<dbReference type="PRINTS" id="PR00368">
    <property type="entry name" value="FADPNR"/>
</dbReference>
<name>A1AQZ7_PELPD</name>
<evidence type="ECO:0000256" key="1">
    <source>
        <dbReference type="ARBA" id="ARBA00022723"/>
    </source>
</evidence>
<keyword evidence="2" id="KW-0408">Iron</keyword>
<dbReference type="GO" id="GO:0004355">
    <property type="term" value="F:glutamate synthase (NADPH) activity"/>
    <property type="evidence" value="ECO:0007669"/>
    <property type="project" value="UniProtKB-EC"/>
</dbReference>
<dbReference type="Proteomes" id="UP000006732">
    <property type="component" value="Chromosome"/>
</dbReference>
<dbReference type="InterPro" id="IPR017900">
    <property type="entry name" value="4Fe4S_Fe_S_CS"/>
</dbReference>
<dbReference type="eggNOG" id="COG0070">
    <property type="taxonomic scope" value="Bacteria"/>
</dbReference>
<accession>A1AQZ7</accession>
<dbReference type="Pfam" id="PF14691">
    <property type="entry name" value="Fer4_20"/>
    <property type="match status" value="1"/>
</dbReference>
<dbReference type="KEGG" id="ppd:Ppro_2159"/>
<dbReference type="SUPFAM" id="SSF69336">
    <property type="entry name" value="Alpha subunit of glutamate synthase, C-terminal domain"/>
    <property type="match status" value="1"/>
</dbReference>